<dbReference type="PANTHER" id="PTHR31162:SF0">
    <property type="entry name" value="MALIC ACID TRANSPORT PROTEIN"/>
    <property type="match status" value="1"/>
</dbReference>
<feature type="compositionally biased region" description="Basic and acidic residues" evidence="5">
    <location>
        <begin position="10"/>
        <end position="43"/>
    </location>
</feature>
<evidence type="ECO:0000256" key="3">
    <source>
        <dbReference type="ARBA" id="ARBA00022989"/>
    </source>
</evidence>
<feature type="transmembrane region" description="Helical" evidence="6">
    <location>
        <begin position="257"/>
        <end position="279"/>
    </location>
</feature>
<evidence type="ECO:0000256" key="4">
    <source>
        <dbReference type="ARBA" id="ARBA00023136"/>
    </source>
</evidence>
<gene>
    <name evidence="7" type="ORF">F5X68DRAFT_246388</name>
</gene>
<evidence type="ECO:0000313" key="7">
    <source>
        <dbReference type="EMBL" id="KAH6675237.1"/>
    </source>
</evidence>
<proteinExistence type="predicted"/>
<dbReference type="InterPro" id="IPR030185">
    <property type="entry name" value="Mae1"/>
</dbReference>
<evidence type="ECO:0000256" key="5">
    <source>
        <dbReference type="SAM" id="MobiDB-lite"/>
    </source>
</evidence>
<dbReference type="OrthoDB" id="2901184at2759"/>
<evidence type="ECO:0000256" key="2">
    <source>
        <dbReference type="ARBA" id="ARBA00022692"/>
    </source>
</evidence>
<name>A0A9P8V5X9_9PEZI</name>
<feature type="transmembrane region" description="Helical" evidence="6">
    <location>
        <begin position="121"/>
        <end position="142"/>
    </location>
</feature>
<dbReference type="InterPro" id="IPR038665">
    <property type="entry name" value="Voltage-dep_anion_channel_sf"/>
</dbReference>
<feature type="transmembrane region" description="Helical" evidence="6">
    <location>
        <begin position="406"/>
        <end position="426"/>
    </location>
</feature>
<evidence type="ECO:0000256" key="6">
    <source>
        <dbReference type="SAM" id="Phobius"/>
    </source>
</evidence>
<dbReference type="GO" id="GO:0015140">
    <property type="term" value="F:malate transmembrane transporter activity"/>
    <property type="evidence" value="ECO:0007669"/>
    <property type="project" value="InterPro"/>
</dbReference>
<keyword evidence="4 6" id="KW-0472">Membrane</keyword>
<accession>A0A9P8V5X9</accession>
<reference evidence="7" key="1">
    <citation type="journal article" date="2021" name="Nat. Commun.">
        <title>Genetic determinants of endophytism in the Arabidopsis root mycobiome.</title>
        <authorList>
            <person name="Mesny F."/>
            <person name="Miyauchi S."/>
            <person name="Thiergart T."/>
            <person name="Pickel B."/>
            <person name="Atanasova L."/>
            <person name="Karlsson M."/>
            <person name="Huettel B."/>
            <person name="Barry K.W."/>
            <person name="Haridas S."/>
            <person name="Chen C."/>
            <person name="Bauer D."/>
            <person name="Andreopoulos W."/>
            <person name="Pangilinan J."/>
            <person name="LaButti K."/>
            <person name="Riley R."/>
            <person name="Lipzen A."/>
            <person name="Clum A."/>
            <person name="Drula E."/>
            <person name="Henrissat B."/>
            <person name="Kohler A."/>
            <person name="Grigoriev I.V."/>
            <person name="Martin F.M."/>
            <person name="Hacquard S."/>
        </authorList>
    </citation>
    <scope>NUCLEOTIDE SEQUENCE</scope>
    <source>
        <strain evidence="7">MPI-SDFR-AT-0117</strain>
    </source>
</reference>
<keyword evidence="2 6" id="KW-0812">Transmembrane</keyword>
<keyword evidence="8" id="KW-1185">Reference proteome</keyword>
<protein>
    <submittedName>
        <fullName evidence="7">Malic acid transport protein</fullName>
    </submittedName>
</protein>
<dbReference type="PANTHER" id="PTHR31162">
    <property type="entry name" value="MALIC ACID TRANSPORT PROTEIN-RELATED"/>
    <property type="match status" value="1"/>
</dbReference>
<feature type="transmembrane region" description="Helical" evidence="6">
    <location>
        <begin position="193"/>
        <end position="213"/>
    </location>
</feature>
<comment type="subcellular location">
    <subcellularLocation>
        <location evidence="1">Membrane</location>
        <topology evidence="1">Multi-pass membrane protein</topology>
    </subcellularLocation>
</comment>
<keyword evidence="3 6" id="KW-1133">Transmembrane helix</keyword>
<dbReference type="InterPro" id="IPR004695">
    <property type="entry name" value="SLAC1/Mae1/Ssu1/TehA"/>
</dbReference>
<feature type="transmembrane region" description="Helical" evidence="6">
    <location>
        <begin position="377"/>
        <end position="394"/>
    </location>
</feature>
<dbReference type="EMBL" id="JAGSXJ010000025">
    <property type="protein sequence ID" value="KAH6675237.1"/>
    <property type="molecule type" value="Genomic_DNA"/>
</dbReference>
<feature type="compositionally biased region" description="Basic and acidic residues" evidence="5">
    <location>
        <begin position="52"/>
        <end position="67"/>
    </location>
</feature>
<dbReference type="GO" id="GO:0016020">
    <property type="term" value="C:membrane"/>
    <property type="evidence" value="ECO:0007669"/>
    <property type="project" value="UniProtKB-SubCell"/>
</dbReference>
<feature type="transmembrane region" description="Helical" evidence="6">
    <location>
        <begin position="225"/>
        <end position="245"/>
    </location>
</feature>
<comment type="caution">
    <text evidence="7">The sequence shown here is derived from an EMBL/GenBank/DDBJ whole genome shotgun (WGS) entry which is preliminary data.</text>
</comment>
<dbReference type="Pfam" id="PF03595">
    <property type="entry name" value="SLAC1"/>
    <property type="match status" value="1"/>
</dbReference>
<feature type="transmembrane region" description="Helical" evidence="6">
    <location>
        <begin position="343"/>
        <end position="365"/>
    </location>
</feature>
<dbReference type="CDD" id="cd09317">
    <property type="entry name" value="TDT_Mae1_like"/>
    <property type="match status" value="1"/>
</dbReference>
<feature type="region of interest" description="Disordered" evidence="5">
    <location>
        <begin position="1"/>
        <end position="77"/>
    </location>
</feature>
<dbReference type="Proteomes" id="UP000770015">
    <property type="component" value="Unassembled WGS sequence"/>
</dbReference>
<evidence type="ECO:0000313" key="8">
    <source>
        <dbReference type="Proteomes" id="UP000770015"/>
    </source>
</evidence>
<evidence type="ECO:0000256" key="1">
    <source>
        <dbReference type="ARBA" id="ARBA00004141"/>
    </source>
</evidence>
<organism evidence="7 8">
    <name type="scientific">Plectosphaerella plurivora</name>
    <dbReference type="NCBI Taxonomy" id="936078"/>
    <lineage>
        <taxon>Eukaryota</taxon>
        <taxon>Fungi</taxon>
        <taxon>Dikarya</taxon>
        <taxon>Ascomycota</taxon>
        <taxon>Pezizomycotina</taxon>
        <taxon>Sordariomycetes</taxon>
        <taxon>Hypocreomycetidae</taxon>
        <taxon>Glomerellales</taxon>
        <taxon>Plectosphaerellaceae</taxon>
        <taxon>Plectosphaerella</taxon>
    </lineage>
</organism>
<sequence length="470" mass="51501">MANNCDDSDRDTQTRRSDNTEVPMEDHGQSSNRDTLDPDRNQDAPRPGPATDLEKGSPPKPDRDSNGKARKSRAREPLPFTERAVRVTWAWFPCTMSTGALASLINVQPFEFPGLTTIGKIFYLVNLVLFVTFSSLIAIRFIKKPLALSTSLHHPSESFFFGSYWVSLALIINGAQGYGVPETGPWLVAALRVLFWIYIACALIVAVFEYHVIFEVEKLSLSDAVPAWILPAYPFLVTGTVAANIAETQPDGSALQIIIAGLMGQGLGWILALFVYVVYLTRLIANDMPPASTRPGMYVSVGPAAYTCAGLVGLGKQAQSVLPEGFLGVTSLQVGDVWRSCSVAAALFLWLVAVWFSALTTVSIIRVMRKMNFTLQWWAFVFPNAGLAIATIQLGDSLESTGLKAFGAALTVILVALWLMCAAFHIRALWRRDLLAVGMDMGVEEVNFTHDEKKMRKARRDRGYSGAGLD</sequence>
<feature type="transmembrane region" description="Helical" evidence="6">
    <location>
        <begin position="162"/>
        <end position="181"/>
    </location>
</feature>
<dbReference type="AlphaFoldDB" id="A0A9P8V5X9"/>
<dbReference type="Gene3D" id="1.50.10.150">
    <property type="entry name" value="Voltage-dependent anion channel"/>
    <property type="match status" value="1"/>
</dbReference>